<organism evidence="1">
    <name type="scientific">Marinobacter nauticus</name>
    <name type="common">Marinobacter hydrocarbonoclasticus</name>
    <name type="synonym">Marinobacter aquaeolei</name>
    <dbReference type="NCBI Taxonomy" id="2743"/>
    <lineage>
        <taxon>Bacteria</taxon>
        <taxon>Pseudomonadati</taxon>
        <taxon>Pseudomonadota</taxon>
        <taxon>Gammaproteobacteria</taxon>
        <taxon>Pseudomonadales</taxon>
        <taxon>Marinobacteraceae</taxon>
        <taxon>Marinobacter</taxon>
    </lineage>
</organism>
<dbReference type="AlphaFoldDB" id="A0A455WAN4"/>
<sequence>MAQEQDYWELYEGHAASSAAKYHDVLISIEAGDIDAARDKLLTYQSAEIMVLERLREQLEISSRSEALIEMVREYNQRNSE</sequence>
<name>A0A455WAN4_MARNT</name>
<reference evidence="1" key="1">
    <citation type="submission" date="2019-03" db="EMBL/GenBank/DDBJ databases">
        <title>Whole genome analysis of nitrate-reducing bacteria Marinobacter hydrocarbonoclasticus YB03.</title>
        <authorList>
            <person name="Azam A.H."/>
            <person name="Yuk S.R."/>
            <person name="Kamarisima K."/>
            <person name="Miyanaga K."/>
            <person name="Tanji Y."/>
        </authorList>
    </citation>
    <scope>NUCLEOTIDE SEQUENCE</scope>
    <source>
        <strain evidence="1">YB03</strain>
    </source>
</reference>
<evidence type="ECO:0000313" key="1">
    <source>
        <dbReference type="EMBL" id="BBJ03363.1"/>
    </source>
</evidence>
<gene>
    <name evidence="1" type="ORF">YBY_12110</name>
</gene>
<accession>A0A455WAN4</accession>
<protein>
    <submittedName>
        <fullName evidence="1">Uncharacterized protein</fullName>
    </submittedName>
</protein>
<proteinExistence type="predicted"/>
<dbReference type="EMBL" id="AP019537">
    <property type="protein sequence ID" value="BBJ03363.1"/>
    <property type="molecule type" value="Genomic_DNA"/>
</dbReference>